<keyword evidence="1" id="KW-0812">Transmembrane</keyword>
<dbReference type="RefSeq" id="WP_151558922.1">
    <property type="nucleotide sequence ID" value="NZ_WBMT01000002.1"/>
</dbReference>
<dbReference type="Proteomes" id="UP000468735">
    <property type="component" value="Unassembled WGS sequence"/>
</dbReference>
<dbReference type="EMBL" id="WBMT01000002">
    <property type="protein sequence ID" value="KAB2351814.1"/>
    <property type="molecule type" value="Genomic_DNA"/>
</dbReference>
<protein>
    <recommendedName>
        <fullName evidence="5">LPXTG cell wall anchor domain-containing protein</fullName>
    </recommendedName>
</protein>
<feature type="chain" id="PRO_5026231460" description="LPXTG cell wall anchor domain-containing protein" evidence="2">
    <location>
        <begin position="21"/>
        <end position="149"/>
    </location>
</feature>
<feature type="transmembrane region" description="Helical" evidence="1">
    <location>
        <begin position="117"/>
        <end position="138"/>
    </location>
</feature>
<organism evidence="3 4">
    <name type="scientific">Actinomadura rudentiformis</name>
    <dbReference type="NCBI Taxonomy" id="359158"/>
    <lineage>
        <taxon>Bacteria</taxon>
        <taxon>Bacillati</taxon>
        <taxon>Actinomycetota</taxon>
        <taxon>Actinomycetes</taxon>
        <taxon>Streptosporangiales</taxon>
        <taxon>Thermomonosporaceae</taxon>
        <taxon>Actinomadura</taxon>
    </lineage>
</organism>
<sequence length="149" mass="14994">MIRRLSTACAAAAIGTALVAAPHVDDGVKVKPVRAGPGETVEISAPGSCVDPVATSNAFHGVRVPLEPANDRPLGRAGIGASTTPRVYPVKVSCSGGSTITGTVEVVPADTAAQESWGAVIAAGGTLVVVAGVGIAVWRARRRRTEPHV</sequence>
<keyword evidence="1" id="KW-1133">Transmembrane helix</keyword>
<keyword evidence="4" id="KW-1185">Reference proteome</keyword>
<keyword evidence="1" id="KW-0472">Membrane</keyword>
<proteinExistence type="predicted"/>
<keyword evidence="2" id="KW-0732">Signal</keyword>
<evidence type="ECO:0000256" key="1">
    <source>
        <dbReference type="SAM" id="Phobius"/>
    </source>
</evidence>
<evidence type="ECO:0000313" key="4">
    <source>
        <dbReference type="Proteomes" id="UP000468735"/>
    </source>
</evidence>
<evidence type="ECO:0000313" key="3">
    <source>
        <dbReference type="EMBL" id="KAB2351814.1"/>
    </source>
</evidence>
<reference evidence="3 4" key="1">
    <citation type="submission" date="2019-09" db="EMBL/GenBank/DDBJ databases">
        <title>Actinomadura physcomitrii sp. nov., a novel actinomycete isolated from moss [Physcomitrium sphaericum (Ludw) Fuernr].</title>
        <authorList>
            <person name="Zhuang X."/>
            <person name="Liu C."/>
        </authorList>
    </citation>
    <scope>NUCLEOTIDE SEQUENCE [LARGE SCALE GENOMIC DNA]</scope>
    <source>
        <strain evidence="3 4">HMC1</strain>
    </source>
</reference>
<accession>A0A6H9YU51</accession>
<gene>
    <name evidence="3" type="ORF">F8566_06295</name>
</gene>
<comment type="caution">
    <text evidence="3">The sequence shown here is derived from an EMBL/GenBank/DDBJ whole genome shotgun (WGS) entry which is preliminary data.</text>
</comment>
<evidence type="ECO:0000256" key="2">
    <source>
        <dbReference type="SAM" id="SignalP"/>
    </source>
</evidence>
<evidence type="ECO:0008006" key="5">
    <source>
        <dbReference type="Google" id="ProtNLM"/>
    </source>
</evidence>
<name>A0A6H9YU51_9ACTN</name>
<dbReference type="AlphaFoldDB" id="A0A6H9YU51"/>
<feature type="signal peptide" evidence="2">
    <location>
        <begin position="1"/>
        <end position="20"/>
    </location>
</feature>